<organism evidence="1">
    <name type="scientific">Oscillatoriales cyanobacterium SpSt-418</name>
    <dbReference type="NCBI Taxonomy" id="2282169"/>
    <lineage>
        <taxon>Bacteria</taxon>
        <taxon>Bacillati</taxon>
        <taxon>Cyanobacteriota</taxon>
        <taxon>Cyanophyceae</taxon>
        <taxon>Oscillatoriophycideae</taxon>
        <taxon>Oscillatoriales</taxon>
    </lineage>
</organism>
<evidence type="ECO:0000313" key="1">
    <source>
        <dbReference type="EMBL" id="HFM99583.1"/>
    </source>
</evidence>
<reference evidence="1" key="1">
    <citation type="journal article" date="2020" name="mSystems">
        <title>Genome- and Community-Level Interaction Insights into Carbon Utilization and Element Cycling Functions of Hydrothermarchaeota in Hydrothermal Sediment.</title>
        <authorList>
            <person name="Zhou Z."/>
            <person name="Liu Y."/>
            <person name="Xu W."/>
            <person name="Pan J."/>
            <person name="Luo Z.H."/>
            <person name="Li M."/>
        </authorList>
    </citation>
    <scope>NUCLEOTIDE SEQUENCE [LARGE SCALE GENOMIC DNA]</scope>
    <source>
        <strain evidence="1">SpSt-418</strain>
    </source>
</reference>
<evidence type="ECO:0008006" key="2">
    <source>
        <dbReference type="Google" id="ProtNLM"/>
    </source>
</evidence>
<protein>
    <recommendedName>
        <fullName evidence="2">DUF721 domain-containing protein</fullName>
    </recommendedName>
</protein>
<dbReference type="EMBL" id="DSRU01000257">
    <property type="protein sequence ID" value="HFM99583.1"/>
    <property type="molecule type" value="Genomic_DNA"/>
</dbReference>
<dbReference type="AlphaFoldDB" id="A0A7C3KG26"/>
<gene>
    <name evidence="1" type="ORF">ENR64_17850</name>
</gene>
<sequence>MSLDFTVDDLAVLEQYQIERLLSLFADTLPFCCLNHCKNQLTIHCSEPWIVDELLAQIDQLRCAVKVVMGVKKISIRFAQEEIYKTLTTPHPKKRLVKILH</sequence>
<proteinExistence type="predicted"/>
<accession>A0A7C3KG26</accession>
<name>A0A7C3KG26_9CYAN</name>
<comment type="caution">
    <text evidence="1">The sequence shown here is derived from an EMBL/GenBank/DDBJ whole genome shotgun (WGS) entry which is preliminary data.</text>
</comment>